<evidence type="ECO:0000259" key="9">
    <source>
        <dbReference type="PROSITE" id="PS50862"/>
    </source>
</evidence>
<comment type="caution">
    <text evidence="10">The sequence shown here is derived from an EMBL/GenBank/DDBJ whole genome shotgun (WGS) entry which is preliminary data.</text>
</comment>
<feature type="region of interest" description="Disordered" evidence="8">
    <location>
        <begin position="190"/>
        <end position="220"/>
    </location>
</feature>
<keyword evidence="7" id="KW-0030">Aminoacyl-tRNA synthetase</keyword>
<dbReference type="SUPFAM" id="SSF50249">
    <property type="entry name" value="Nucleic acid-binding proteins"/>
    <property type="match status" value="1"/>
</dbReference>
<evidence type="ECO:0000313" key="10">
    <source>
        <dbReference type="EMBL" id="CAE6453733.1"/>
    </source>
</evidence>
<gene>
    <name evidence="10" type="ORF">RDB_LOCUS80854</name>
</gene>
<protein>
    <recommendedName>
        <fullName evidence="2">asparagine--tRNA ligase</fullName>
        <ecNumber evidence="2">6.1.1.22</ecNumber>
    </recommendedName>
</protein>
<dbReference type="EMBL" id="CAJMWQ010001503">
    <property type="protein sequence ID" value="CAE6453733.1"/>
    <property type="molecule type" value="Genomic_DNA"/>
</dbReference>
<keyword evidence="5" id="KW-0067">ATP-binding</keyword>
<evidence type="ECO:0000256" key="6">
    <source>
        <dbReference type="ARBA" id="ARBA00022917"/>
    </source>
</evidence>
<dbReference type="PROSITE" id="PS50862">
    <property type="entry name" value="AA_TRNA_LIGASE_II"/>
    <property type="match status" value="1"/>
</dbReference>
<dbReference type="InterPro" id="IPR004365">
    <property type="entry name" value="NA-bd_OB_tRNA"/>
</dbReference>
<dbReference type="PANTHER" id="PTHR22594">
    <property type="entry name" value="ASPARTYL/LYSYL-TRNA SYNTHETASE"/>
    <property type="match status" value="1"/>
</dbReference>
<dbReference type="Gene3D" id="2.40.50.140">
    <property type="entry name" value="Nucleic acid-binding proteins"/>
    <property type="match status" value="1"/>
</dbReference>
<evidence type="ECO:0000256" key="3">
    <source>
        <dbReference type="ARBA" id="ARBA00022598"/>
    </source>
</evidence>
<dbReference type="InterPro" id="IPR002312">
    <property type="entry name" value="Asp/Asn-tRNA-synth_IIb"/>
</dbReference>
<dbReference type="NCBIfam" id="NF003037">
    <property type="entry name" value="PRK03932.1"/>
    <property type="match status" value="1"/>
</dbReference>
<dbReference type="InterPro" id="IPR004364">
    <property type="entry name" value="Aa-tRNA-synt_II"/>
</dbReference>
<dbReference type="PANTHER" id="PTHR22594:SF34">
    <property type="entry name" value="ASPARAGINE--TRNA LIGASE, MITOCHONDRIAL-RELATED"/>
    <property type="match status" value="1"/>
</dbReference>
<evidence type="ECO:0000313" key="11">
    <source>
        <dbReference type="Proteomes" id="UP000663826"/>
    </source>
</evidence>
<dbReference type="AlphaFoldDB" id="A0A8H3BC56"/>
<evidence type="ECO:0000256" key="8">
    <source>
        <dbReference type="SAM" id="MobiDB-lite"/>
    </source>
</evidence>
<dbReference type="PRINTS" id="PR01042">
    <property type="entry name" value="TRNASYNTHASP"/>
</dbReference>
<reference evidence="10" key="1">
    <citation type="submission" date="2021-01" db="EMBL/GenBank/DDBJ databases">
        <authorList>
            <person name="Kaushik A."/>
        </authorList>
    </citation>
    <scope>NUCLEOTIDE SEQUENCE</scope>
    <source>
        <strain evidence="10">AG1-1B</strain>
    </source>
</reference>
<evidence type="ECO:0000256" key="4">
    <source>
        <dbReference type="ARBA" id="ARBA00022741"/>
    </source>
</evidence>
<dbReference type="SUPFAM" id="SSF55681">
    <property type="entry name" value="Class II aaRS and biotin synthetases"/>
    <property type="match status" value="1"/>
</dbReference>
<dbReference type="Proteomes" id="UP000663826">
    <property type="component" value="Unassembled WGS sequence"/>
</dbReference>
<dbReference type="Gene3D" id="3.30.930.10">
    <property type="entry name" value="Bira Bifunctional Protein, Domain 2"/>
    <property type="match status" value="1"/>
</dbReference>
<feature type="domain" description="Aminoacyl-transfer RNA synthetases class-II family profile" evidence="9">
    <location>
        <begin position="166"/>
        <end position="494"/>
    </location>
</feature>
<dbReference type="GO" id="GO:0006421">
    <property type="term" value="P:asparaginyl-tRNA aminoacylation"/>
    <property type="evidence" value="ECO:0007669"/>
    <property type="project" value="InterPro"/>
</dbReference>
<keyword evidence="6" id="KW-0648">Protein biosynthesis</keyword>
<evidence type="ECO:0000256" key="1">
    <source>
        <dbReference type="ARBA" id="ARBA00008226"/>
    </source>
</evidence>
<comment type="similarity">
    <text evidence="1">Belongs to the class-II aminoacyl-tRNA synthetase family.</text>
</comment>
<dbReference type="NCBIfam" id="TIGR00457">
    <property type="entry name" value="asnS"/>
    <property type="match status" value="1"/>
</dbReference>
<sequence>MLSWRGGHRVFAPKAVRWYSRPAAYVLPHTIKQLLASSPEAEIDTTLTGFVRSIRKQKHVAFADISDGSTPFPLQAVIESDKFEPDIVHRITSGSNLKLTGKLVKSSGEGQEWDFNVAEMEVLGTCDPAAYPIQKKTHTHEHLRANAHLRPRTDETSAMLRTRALLNRSICDYFDWKSEQFIQVHPPIITSSDTEGAGETFRVNPASEPPELDSTGSDGSALEAKSEFFGAPAYLSVSAQLHLEALSHSLSRVYTLAPSFRAERSQTNRHLAEFWMLEAELQLSTPSLGPLLDVVEGLLRSVFDTYTKSTDAVVRFPESKAARHALETEWKRMTYTHALEELNHAHDQGVFIKPTGKGKGKDIVPRPVWGQGLRSEHERYLARDNPVFVTDYPADIKPFYMRLNDESSTPPTVACFDLLLPGLGELVGGSVREERLDHLDATLKQRGMDMDELAWYRDLRLYGGGPHAGFGLGFERLVSFVTGLENVRECIAFPRAFGKMKV</sequence>
<organism evidence="10 11">
    <name type="scientific">Rhizoctonia solani</name>
    <dbReference type="NCBI Taxonomy" id="456999"/>
    <lineage>
        <taxon>Eukaryota</taxon>
        <taxon>Fungi</taxon>
        <taxon>Dikarya</taxon>
        <taxon>Basidiomycota</taxon>
        <taxon>Agaricomycotina</taxon>
        <taxon>Agaricomycetes</taxon>
        <taxon>Cantharellales</taxon>
        <taxon>Ceratobasidiaceae</taxon>
        <taxon>Rhizoctonia</taxon>
    </lineage>
</organism>
<dbReference type="InterPro" id="IPR004522">
    <property type="entry name" value="Asn-tRNA-ligase"/>
</dbReference>
<dbReference type="EC" id="6.1.1.22" evidence="2"/>
<evidence type="ECO:0000256" key="7">
    <source>
        <dbReference type="ARBA" id="ARBA00023146"/>
    </source>
</evidence>
<dbReference type="GO" id="GO:0005524">
    <property type="term" value="F:ATP binding"/>
    <property type="evidence" value="ECO:0007669"/>
    <property type="project" value="UniProtKB-KW"/>
</dbReference>
<dbReference type="InterPro" id="IPR045864">
    <property type="entry name" value="aa-tRNA-synth_II/BPL/LPL"/>
</dbReference>
<dbReference type="GO" id="GO:0003676">
    <property type="term" value="F:nucleic acid binding"/>
    <property type="evidence" value="ECO:0007669"/>
    <property type="project" value="InterPro"/>
</dbReference>
<accession>A0A8H3BC56</accession>
<dbReference type="GO" id="GO:0005739">
    <property type="term" value="C:mitochondrion"/>
    <property type="evidence" value="ECO:0007669"/>
    <property type="project" value="TreeGrafter"/>
</dbReference>
<proteinExistence type="inferred from homology"/>
<dbReference type="InterPro" id="IPR012340">
    <property type="entry name" value="NA-bd_OB-fold"/>
</dbReference>
<name>A0A8H3BC56_9AGAM</name>
<dbReference type="Pfam" id="PF01336">
    <property type="entry name" value="tRNA_anti-codon"/>
    <property type="match status" value="1"/>
</dbReference>
<dbReference type="GO" id="GO:0004816">
    <property type="term" value="F:asparagine-tRNA ligase activity"/>
    <property type="evidence" value="ECO:0007669"/>
    <property type="project" value="UniProtKB-EC"/>
</dbReference>
<evidence type="ECO:0000256" key="5">
    <source>
        <dbReference type="ARBA" id="ARBA00022840"/>
    </source>
</evidence>
<evidence type="ECO:0000256" key="2">
    <source>
        <dbReference type="ARBA" id="ARBA00012816"/>
    </source>
</evidence>
<keyword evidence="4" id="KW-0547">Nucleotide-binding</keyword>
<dbReference type="InterPro" id="IPR006195">
    <property type="entry name" value="aa-tRNA-synth_II"/>
</dbReference>
<keyword evidence="3" id="KW-0436">Ligase</keyword>
<dbReference type="CDD" id="cd04318">
    <property type="entry name" value="EcAsnRS_like_N"/>
    <property type="match status" value="1"/>
</dbReference>
<dbReference type="Pfam" id="PF00152">
    <property type="entry name" value="tRNA-synt_2"/>
    <property type="match status" value="1"/>
</dbReference>